<proteinExistence type="predicted"/>
<feature type="compositionally biased region" description="Acidic residues" evidence="1">
    <location>
        <begin position="345"/>
        <end position="364"/>
    </location>
</feature>
<keyword evidence="3" id="KW-1185">Reference proteome</keyword>
<dbReference type="Proteomes" id="UP001244341">
    <property type="component" value="Chromosome 15b"/>
</dbReference>
<reference evidence="2 3" key="1">
    <citation type="submission" date="2023-05" db="EMBL/GenBank/DDBJ databases">
        <title>A 100% complete, gapless, phased diploid assembly of the Scenedesmus obliquus UTEX 3031 genome.</title>
        <authorList>
            <person name="Biondi T.C."/>
            <person name="Hanschen E.R."/>
            <person name="Kwon T."/>
            <person name="Eng W."/>
            <person name="Kruse C.P.S."/>
            <person name="Koehler S.I."/>
            <person name="Kunde Y."/>
            <person name="Gleasner C.D."/>
            <person name="You Mak K.T."/>
            <person name="Polle J."/>
            <person name="Hovde B.T."/>
            <person name="Starkenburg S.R."/>
        </authorList>
    </citation>
    <scope>NUCLEOTIDE SEQUENCE [LARGE SCALE GENOMIC DNA]</scope>
    <source>
        <strain evidence="2 3">DOE0152z</strain>
    </source>
</reference>
<feature type="region of interest" description="Disordered" evidence="1">
    <location>
        <begin position="339"/>
        <end position="393"/>
    </location>
</feature>
<name>A0ABY8USE4_TETOB</name>
<dbReference type="PANTHER" id="PTHR47420">
    <property type="entry name" value="HISTONE-LYSINE N-METHYLTRANSFERASE ASHR2"/>
    <property type="match status" value="1"/>
</dbReference>
<feature type="compositionally biased region" description="Low complexity" evidence="1">
    <location>
        <begin position="365"/>
        <end position="377"/>
    </location>
</feature>
<dbReference type="InterPro" id="IPR044238">
    <property type="entry name" value="ASHR2-like"/>
</dbReference>
<protein>
    <recommendedName>
        <fullName evidence="4">SET domain-containing protein</fullName>
    </recommendedName>
</protein>
<dbReference type="CDD" id="cd20071">
    <property type="entry name" value="SET_SMYD"/>
    <property type="match status" value="1"/>
</dbReference>
<evidence type="ECO:0008006" key="4">
    <source>
        <dbReference type="Google" id="ProtNLM"/>
    </source>
</evidence>
<evidence type="ECO:0000313" key="3">
    <source>
        <dbReference type="Proteomes" id="UP001244341"/>
    </source>
</evidence>
<organism evidence="2 3">
    <name type="scientific">Tetradesmus obliquus</name>
    <name type="common">Green alga</name>
    <name type="synonym">Acutodesmus obliquus</name>
    <dbReference type="NCBI Taxonomy" id="3088"/>
    <lineage>
        <taxon>Eukaryota</taxon>
        <taxon>Viridiplantae</taxon>
        <taxon>Chlorophyta</taxon>
        <taxon>core chlorophytes</taxon>
        <taxon>Chlorophyceae</taxon>
        <taxon>CS clade</taxon>
        <taxon>Sphaeropleales</taxon>
        <taxon>Scenedesmaceae</taxon>
        <taxon>Tetradesmus</taxon>
    </lineage>
</organism>
<sequence>MSAVEVRALPGRGRGLVTTRQVEAGEAVLVEEPLLLTVSQEAQDNACAHCLCWLEFCTGAVRCQVCHQAAFCSPQCQQQAAAKPWVHADATCRAYAQLPLLLPGDAEGQASLRFLIQAAGLKHSSGAANSSSAASSCSVGGHEQLSGYAALMALVGEPSPAVAAQAAVLQPALCQALGDASCSVLSVQEAASLLAKEAANSFGLLAPLGQQGSTGGAAGAGDAGVRVLRGGALYPTCALLNHECLPNVARFDALDAAVDGRWPAQWPGQPAAHGSSSSSAGHASSTAVVMRALHALPPGSEVTLSYFPLHWELRERQAQAQQVYGFTCGCPRCQLEASPEWQQQADDEDDGSGWETDDGAEDSESAPGDAADAAGSSSDHDMEESEHQQQLQLQQLRADIQAAAVTAAAAAAAASGKPLQPPEPLDASYLSLFMLKYVCPRQGCFGTMAALRGSEVCECSVCGALRSEAEFLAGLEQQG</sequence>
<dbReference type="Gene3D" id="2.170.270.10">
    <property type="entry name" value="SET domain"/>
    <property type="match status" value="1"/>
</dbReference>
<dbReference type="InterPro" id="IPR046341">
    <property type="entry name" value="SET_dom_sf"/>
</dbReference>
<dbReference type="SUPFAM" id="SSF82199">
    <property type="entry name" value="SET domain"/>
    <property type="match status" value="1"/>
</dbReference>
<dbReference type="Gene3D" id="1.10.220.160">
    <property type="match status" value="1"/>
</dbReference>
<dbReference type="Gene3D" id="6.10.140.2220">
    <property type="match status" value="1"/>
</dbReference>
<evidence type="ECO:0000256" key="1">
    <source>
        <dbReference type="SAM" id="MobiDB-lite"/>
    </source>
</evidence>
<dbReference type="PANTHER" id="PTHR47420:SF3">
    <property type="entry name" value="HISTONE-LYSINE N-METHYLTRANSFERASE ASHR2"/>
    <property type="match status" value="1"/>
</dbReference>
<accession>A0ABY8USE4</accession>
<dbReference type="EMBL" id="CP126222">
    <property type="protein sequence ID" value="WIA23221.1"/>
    <property type="molecule type" value="Genomic_DNA"/>
</dbReference>
<gene>
    <name evidence="2" type="ORF">OEZ85_001543</name>
</gene>
<evidence type="ECO:0000313" key="2">
    <source>
        <dbReference type="EMBL" id="WIA23221.1"/>
    </source>
</evidence>